<evidence type="ECO:0000259" key="4">
    <source>
        <dbReference type="SMART" id="SM00322"/>
    </source>
</evidence>
<feature type="domain" description="K Homology" evidence="4">
    <location>
        <begin position="322"/>
        <end position="395"/>
    </location>
</feature>
<dbReference type="Pfam" id="PF00013">
    <property type="entry name" value="KH_1"/>
    <property type="match status" value="3"/>
</dbReference>
<proteinExistence type="predicted"/>
<feature type="region of interest" description="Disordered" evidence="3">
    <location>
        <begin position="473"/>
        <end position="515"/>
    </location>
</feature>
<keyword evidence="1" id="KW-0677">Repeat</keyword>
<dbReference type="InterPro" id="IPR004088">
    <property type="entry name" value="KH_dom_type_1"/>
</dbReference>
<evidence type="ECO:0000256" key="2">
    <source>
        <dbReference type="PROSITE-ProRule" id="PRU00117"/>
    </source>
</evidence>
<sequence length="515" mass="52935">MDSMDSIKPLPNDDPTVTLTIRLIMQGKEVGSIIGKKGEIVKRFREESGAKINISDGSCPERIVTVTGPTNAIFKAFTLICKKFEEFQEMQGAPNSSGIPRPPITLRLIVPASQCGSLIGKGGSKIKEIREVTGASIQVASEMLPNSTERAVTISGTSEAITQCIYHICCVMLESPPKGATIPYRPKPQVAGPVILAGGQAYTIQGNYAVPAHADVSTMPLFPGLAPVAGHPPLGLPPSPLLHTGLADPLLKNGHLQAALPPAHLAADKMGMGNSPLAGLAALGLGGLNTGTTGGLNPAALAALAGSQLRTNNQNRNQPGANQQTHEMTVPNELIGCIIGKGGTKIAEIRQISGAMIRISNCEEREGGSTDRTITITGNPDSVALAQYLINMSVELQKANLEAQNPTNPGGPGSSTTPGSSSSGPSSAAASPLASAIPLAQLLSKPGALNALSSLSALGGLTELLGGAGAGAPVQTTGVHRSHKTYTPRLRSPGGGMGPQDNSKLKSERSKFAPY</sequence>
<dbReference type="CDD" id="cd22438">
    <property type="entry name" value="KH-I_PCBP_rpt1"/>
    <property type="match status" value="1"/>
</dbReference>
<feature type="compositionally biased region" description="Low complexity" evidence="3">
    <location>
        <begin position="414"/>
        <end position="430"/>
    </location>
</feature>
<feature type="region of interest" description="Disordered" evidence="3">
    <location>
        <begin position="402"/>
        <end position="430"/>
    </location>
</feature>
<reference evidence="5 6" key="1">
    <citation type="submission" date="2024-03" db="EMBL/GenBank/DDBJ databases">
        <title>The genome assembly and annotation of the cricket Gryllus longicercus Weissman &amp; Gray.</title>
        <authorList>
            <person name="Szrajer S."/>
            <person name="Gray D."/>
            <person name="Ylla G."/>
        </authorList>
    </citation>
    <scope>NUCLEOTIDE SEQUENCE [LARGE SCALE GENOMIC DNA]</scope>
    <source>
        <strain evidence="5">DAG 2021-001</strain>
        <tissue evidence="5">Whole body minus gut</tissue>
    </source>
</reference>
<dbReference type="GO" id="GO:0003723">
    <property type="term" value="F:RNA binding"/>
    <property type="evidence" value="ECO:0007669"/>
    <property type="project" value="UniProtKB-UniRule"/>
</dbReference>
<accession>A0AAN9WKH9</accession>
<comment type="caution">
    <text evidence="5">The sequence shown here is derived from an EMBL/GenBank/DDBJ whole genome shotgun (WGS) entry which is preliminary data.</text>
</comment>
<dbReference type="GO" id="GO:0010468">
    <property type="term" value="P:regulation of gene expression"/>
    <property type="evidence" value="ECO:0007669"/>
    <property type="project" value="UniProtKB-ARBA"/>
</dbReference>
<dbReference type="SUPFAM" id="SSF54791">
    <property type="entry name" value="Eukaryotic type KH-domain (KH-domain type I)"/>
    <property type="match status" value="3"/>
</dbReference>
<dbReference type="SMART" id="SM00322">
    <property type="entry name" value="KH"/>
    <property type="match status" value="3"/>
</dbReference>
<dbReference type="CDD" id="cd22439">
    <property type="entry name" value="KH-I_PCBP_rpt3"/>
    <property type="match status" value="1"/>
</dbReference>
<evidence type="ECO:0000256" key="3">
    <source>
        <dbReference type="SAM" id="MobiDB-lite"/>
    </source>
</evidence>
<dbReference type="PROSITE" id="PS50084">
    <property type="entry name" value="KH_TYPE_1"/>
    <property type="match status" value="3"/>
</dbReference>
<dbReference type="AlphaFoldDB" id="A0AAN9WKH9"/>
<name>A0AAN9WKH9_9ORTH</name>
<gene>
    <name evidence="5" type="ORF">R5R35_004549</name>
</gene>
<keyword evidence="6" id="KW-1185">Reference proteome</keyword>
<feature type="domain" description="K Homology" evidence="4">
    <location>
        <begin position="17"/>
        <end position="85"/>
    </location>
</feature>
<dbReference type="EMBL" id="JAZDUA010000030">
    <property type="protein sequence ID" value="KAK7872043.1"/>
    <property type="molecule type" value="Genomic_DNA"/>
</dbReference>
<dbReference type="Gene3D" id="3.30.1370.10">
    <property type="entry name" value="K Homology domain, type 1"/>
    <property type="match status" value="3"/>
</dbReference>
<dbReference type="FunFam" id="3.30.1370.10:FF:000003">
    <property type="entry name" value="poly(RC)-binding protein 2 isoform X1"/>
    <property type="match status" value="1"/>
</dbReference>
<dbReference type="CDD" id="cd02396">
    <property type="entry name" value="KH-I_PCBP_rpt2"/>
    <property type="match status" value="1"/>
</dbReference>
<dbReference type="Proteomes" id="UP001378592">
    <property type="component" value="Unassembled WGS sequence"/>
</dbReference>
<evidence type="ECO:0000256" key="1">
    <source>
        <dbReference type="ARBA" id="ARBA00022737"/>
    </source>
</evidence>
<keyword evidence="2" id="KW-0694">RNA-binding</keyword>
<evidence type="ECO:0000313" key="5">
    <source>
        <dbReference type="EMBL" id="KAK7872043.1"/>
    </source>
</evidence>
<feature type="domain" description="K Homology" evidence="4">
    <location>
        <begin position="102"/>
        <end position="173"/>
    </location>
</feature>
<evidence type="ECO:0000313" key="6">
    <source>
        <dbReference type="Proteomes" id="UP001378592"/>
    </source>
</evidence>
<dbReference type="PANTHER" id="PTHR10288">
    <property type="entry name" value="KH DOMAIN CONTAINING RNA BINDING PROTEIN"/>
    <property type="match status" value="1"/>
</dbReference>
<organism evidence="5 6">
    <name type="scientific">Gryllus longicercus</name>
    <dbReference type="NCBI Taxonomy" id="2509291"/>
    <lineage>
        <taxon>Eukaryota</taxon>
        <taxon>Metazoa</taxon>
        <taxon>Ecdysozoa</taxon>
        <taxon>Arthropoda</taxon>
        <taxon>Hexapoda</taxon>
        <taxon>Insecta</taxon>
        <taxon>Pterygota</taxon>
        <taxon>Neoptera</taxon>
        <taxon>Polyneoptera</taxon>
        <taxon>Orthoptera</taxon>
        <taxon>Ensifera</taxon>
        <taxon>Gryllidea</taxon>
        <taxon>Grylloidea</taxon>
        <taxon>Gryllidae</taxon>
        <taxon>Gryllinae</taxon>
        <taxon>Gryllus</taxon>
    </lineage>
</organism>
<feature type="compositionally biased region" description="Basic and acidic residues" evidence="3">
    <location>
        <begin position="503"/>
        <end position="515"/>
    </location>
</feature>
<dbReference type="FunFam" id="3.30.1370.10:FF:000002">
    <property type="entry name" value="poly(RC)-binding protein 2 isoform X1"/>
    <property type="match status" value="1"/>
</dbReference>
<dbReference type="InterPro" id="IPR004087">
    <property type="entry name" value="KH_dom"/>
</dbReference>
<protein>
    <recommendedName>
        <fullName evidence="4">K Homology domain-containing protein</fullName>
    </recommendedName>
</protein>
<dbReference type="InterPro" id="IPR036612">
    <property type="entry name" value="KH_dom_type_1_sf"/>
</dbReference>